<accession>A0ABV9Q6C6</accession>
<feature type="transmembrane region" description="Helical" evidence="1">
    <location>
        <begin position="43"/>
        <end position="60"/>
    </location>
</feature>
<evidence type="ECO:0000313" key="2">
    <source>
        <dbReference type="EMBL" id="MFC4769590.1"/>
    </source>
</evidence>
<evidence type="ECO:0000256" key="1">
    <source>
        <dbReference type="SAM" id="Phobius"/>
    </source>
</evidence>
<keyword evidence="1" id="KW-0812">Transmembrane</keyword>
<dbReference type="Proteomes" id="UP001596002">
    <property type="component" value="Unassembled WGS sequence"/>
</dbReference>
<comment type="caution">
    <text evidence="2">The sequence shown here is derived from an EMBL/GenBank/DDBJ whole genome shotgun (WGS) entry which is preliminary data.</text>
</comment>
<protein>
    <recommendedName>
        <fullName evidence="4">LysE type translocator</fullName>
    </recommendedName>
</protein>
<keyword evidence="1" id="KW-0472">Membrane</keyword>
<dbReference type="EMBL" id="JBHSHC010000139">
    <property type="protein sequence ID" value="MFC4769590.1"/>
    <property type="molecule type" value="Genomic_DNA"/>
</dbReference>
<name>A0ABV9Q6C6_9BACL</name>
<feature type="transmembrane region" description="Helical" evidence="1">
    <location>
        <begin position="72"/>
        <end position="91"/>
    </location>
</feature>
<organism evidence="2 3">
    <name type="scientific">Effusibacillus consociatus</name>
    <dbReference type="NCBI Taxonomy" id="1117041"/>
    <lineage>
        <taxon>Bacteria</taxon>
        <taxon>Bacillati</taxon>
        <taxon>Bacillota</taxon>
        <taxon>Bacilli</taxon>
        <taxon>Bacillales</taxon>
        <taxon>Alicyclobacillaceae</taxon>
        <taxon>Effusibacillus</taxon>
    </lineage>
</organism>
<reference evidence="3" key="1">
    <citation type="journal article" date="2019" name="Int. J. Syst. Evol. Microbiol.">
        <title>The Global Catalogue of Microorganisms (GCM) 10K type strain sequencing project: providing services to taxonomists for standard genome sequencing and annotation.</title>
        <authorList>
            <consortium name="The Broad Institute Genomics Platform"/>
            <consortium name="The Broad Institute Genome Sequencing Center for Infectious Disease"/>
            <person name="Wu L."/>
            <person name="Ma J."/>
        </authorList>
    </citation>
    <scope>NUCLEOTIDE SEQUENCE [LARGE SCALE GENOMIC DNA]</scope>
    <source>
        <strain evidence="3">WYCCWR 12678</strain>
    </source>
</reference>
<evidence type="ECO:0000313" key="3">
    <source>
        <dbReference type="Proteomes" id="UP001596002"/>
    </source>
</evidence>
<dbReference type="RefSeq" id="WP_380028292.1">
    <property type="nucleotide sequence ID" value="NZ_JBHSHC010000139.1"/>
</dbReference>
<keyword evidence="1" id="KW-1133">Transmembrane helix</keyword>
<keyword evidence="3" id="KW-1185">Reference proteome</keyword>
<gene>
    <name evidence="2" type="ORF">ACFO8Q_19860</name>
</gene>
<proteinExistence type="predicted"/>
<evidence type="ECO:0008006" key="4">
    <source>
        <dbReference type="Google" id="ProtNLM"/>
    </source>
</evidence>
<sequence length="92" mass="10369">MGFLFCPTLFWLFFGVVVPKSGTSSTRFFDPVFFAVGTTIPLLLYTLFLSTGTALLTKVIDRTWSVHRVSKVLSGTMFLLSGIYETISYWLI</sequence>